<reference evidence="9" key="1">
    <citation type="submission" date="2016-10" db="EMBL/GenBank/DDBJ databases">
        <authorList>
            <person name="Varghese N."/>
            <person name="Submissions S."/>
        </authorList>
    </citation>
    <scope>NUCLEOTIDE SEQUENCE [LARGE SCALE GENOMIC DNA]</scope>
    <source>
        <strain evidence="9">CGMCC 1.7655</strain>
    </source>
</reference>
<dbReference type="GO" id="GO:0032259">
    <property type="term" value="P:methylation"/>
    <property type="evidence" value="ECO:0007669"/>
    <property type="project" value="UniProtKB-KW"/>
</dbReference>
<evidence type="ECO:0000256" key="2">
    <source>
        <dbReference type="ARBA" id="ARBA00011900"/>
    </source>
</evidence>
<evidence type="ECO:0000313" key="9">
    <source>
        <dbReference type="Proteomes" id="UP000199555"/>
    </source>
</evidence>
<keyword evidence="3 8" id="KW-0489">Methyltransferase</keyword>
<dbReference type="EC" id="2.1.1.72" evidence="2"/>
<organism evidence="8 9">
    <name type="scientific">Paracoccus chinensis</name>
    <dbReference type="NCBI Taxonomy" id="525640"/>
    <lineage>
        <taxon>Bacteria</taxon>
        <taxon>Pseudomonadati</taxon>
        <taxon>Pseudomonadota</taxon>
        <taxon>Alphaproteobacteria</taxon>
        <taxon>Rhodobacterales</taxon>
        <taxon>Paracoccaceae</taxon>
        <taxon>Paracoccus</taxon>
    </lineage>
</organism>
<dbReference type="InterPro" id="IPR002052">
    <property type="entry name" value="DNA_methylase_N6_adenine_CS"/>
</dbReference>
<dbReference type="RefSeq" id="WP_175558920.1">
    <property type="nucleotide sequence ID" value="NZ_FNGE01000028.1"/>
</dbReference>
<dbReference type="InterPro" id="IPR002941">
    <property type="entry name" value="DNA_methylase_N4/N6"/>
</dbReference>
<dbReference type="AlphaFoldDB" id="A0A1G9NB25"/>
<evidence type="ECO:0000256" key="5">
    <source>
        <dbReference type="ARBA" id="ARBA00022691"/>
    </source>
</evidence>
<evidence type="ECO:0000256" key="3">
    <source>
        <dbReference type="ARBA" id="ARBA00022603"/>
    </source>
</evidence>
<dbReference type="EMBL" id="FNGE01000028">
    <property type="protein sequence ID" value="SDL83317.1"/>
    <property type="molecule type" value="Genomic_DNA"/>
</dbReference>
<accession>A0A1G9NB25</accession>
<comment type="catalytic activity">
    <reaction evidence="6">
        <text>a 2'-deoxyadenosine in DNA + S-adenosyl-L-methionine = an N(6)-methyl-2'-deoxyadenosine in DNA + S-adenosyl-L-homocysteine + H(+)</text>
        <dbReference type="Rhea" id="RHEA:15197"/>
        <dbReference type="Rhea" id="RHEA-COMP:12418"/>
        <dbReference type="Rhea" id="RHEA-COMP:12419"/>
        <dbReference type="ChEBI" id="CHEBI:15378"/>
        <dbReference type="ChEBI" id="CHEBI:57856"/>
        <dbReference type="ChEBI" id="CHEBI:59789"/>
        <dbReference type="ChEBI" id="CHEBI:90615"/>
        <dbReference type="ChEBI" id="CHEBI:90616"/>
        <dbReference type="EC" id="2.1.1.72"/>
    </reaction>
</comment>
<dbReference type="Pfam" id="PF01555">
    <property type="entry name" value="N6_N4_Mtase"/>
    <property type="match status" value="1"/>
</dbReference>
<feature type="domain" description="DNA methylase N-4/N-6" evidence="7">
    <location>
        <begin position="119"/>
        <end position="449"/>
    </location>
</feature>
<dbReference type="GO" id="GO:0009007">
    <property type="term" value="F:site-specific DNA-methyltransferase (adenine-specific) activity"/>
    <property type="evidence" value="ECO:0007669"/>
    <property type="project" value="UniProtKB-EC"/>
</dbReference>
<evidence type="ECO:0000256" key="1">
    <source>
        <dbReference type="ARBA" id="ARBA00006594"/>
    </source>
</evidence>
<keyword evidence="4 8" id="KW-0808">Transferase</keyword>
<protein>
    <recommendedName>
        <fullName evidence="2">site-specific DNA-methyltransferase (adenine-specific)</fullName>
        <ecNumber evidence="2">2.1.1.72</ecNumber>
    </recommendedName>
</protein>
<dbReference type="GO" id="GO:0003677">
    <property type="term" value="F:DNA binding"/>
    <property type="evidence" value="ECO:0007669"/>
    <property type="project" value="InterPro"/>
</dbReference>
<dbReference type="GO" id="GO:0008170">
    <property type="term" value="F:N-methyltransferase activity"/>
    <property type="evidence" value="ECO:0007669"/>
    <property type="project" value="InterPro"/>
</dbReference>
<dbReference type="InterPro" id="IPR002295">
    <property type="entry name" value="N4/N6-MTase_EcoPI_Mod-like"/>
</dbReference>
<evidence type="ECO:0000313" key="8">
    <source>
        <dbReference type="EMBL" id="SDL83317.1"/>
    </source>
</evidence>
<dbReference type="InterPro" id="IPR029063">
    <property type="entry name" value="SAM-dependent_MTases_sf"/>
</dbReference>
<dbReference type="STRING" id="525640.SAMN04487971_1283"/>
<comment type="similarity">
    <text evidence="1">Belongs to the N(4)/N(6)-methyltransferase family.</text>
</comment>
<keyword evidence="5" id="KW-0949">S-adenosyl-L-methionine</keyword>
<dbReference type="PIRSF" id="PIRSF015855">
    <property type="entry name" value="TypeIII_Mtase_mKpnI"/>
    <property type="match status" value="1"/>
</dbReference>
<dbReference type="SUPFAM" id="SSF53335">
    <property type="entry name" value="S-adenosyl-L-methionine-dependent methyltransferases"/>
    <property type="match status" value="1"/>
</dbReference>
<dbReference type="Proteomes" id="UP000199555">
    <property type="component" value="Unassembled WGS sequence"/>
</dbReference>
<evidence type="ECO:0000256" key="4">
    <source>
        <dbReference type="ARBA" id="ARBA00022679"/>
    </source>
</evidence>
<dbReference type="Gene3D" id="3.40.50.150">
    <property type="entry name" value="Vaccinia Virus protein VP39"/>
    <property type="match status" value="1"/>
</dbReference>
<evidence type="ECO:0000256" key="6">
    <source>
        <dbReference type="ARBA" id="ARBA00047942"/>
    </source>
</evidence>
<keyword evidence="9" id="KW-1185">Reference proteome</keyword>
<gene>
    <name evidence="8" type="ORF">SAMN04487971_1283</name>
</gene>
<evidence type="ECO:0000259" key="7">
    <source>
        <dbReference type="Pfam" id="PF01555"/>
    </source>
</evidence>
<dbReference type="PROSITE" id="PS00092">
    <property type="entry name" value="N6_MTASE"/>
    <property type="match status" value="1"/>
</dbReference>
<dbReference type="PRINTS" id="PR00506">
    <property type="entry name" value="D21N6MTFRASE"/>
</dbReference>
<name>A0A1G9NB25_9RHOB</name>
<proteinExistence type="inferred from homology"/>
<sequence>MTAIKKLDLNDPDTRSADIVAGNVEALKALFPEAFKEGAIDFDVLKQLLGEAVDEREEKYGLNWHGKRKARQIALTPSTGTLLPCPEESVNWDTTQNLMIEGDNLEVLKLLQKSYNRKVKAIYIDPPYNTGRNLIYPNDYQDGIKAYLEITGQTDGNLKLTSNPDTGGRFHTNWLSMMYPRLKLARNLLAEDGVLIATIDDNEVTQLGMILKEVFEEGSYDHVCVPVVHNPRGVQGKNFSYVHEYAFFVFPAGAKAIADRNIDSSEIEWTQFRNWGTESERTDAKNCFYPVLVKDGQIVGFGDVTGDDIHPRQTEIDGELSYIYPIDRSGVERKWRYARQSVEAIRHLLRAKPTKSGYEIELGKNFGLYKTVWTDKRYDANEYGTGIVGNLVPGSPFTFPKSLWAVYDSILAATANDDNAIVLDFFAGSGTTAHAVLELNKDRGGNRRFIMVQFPEPTEDKDFISIFDVTKARVKAAGTKIKLENPTFTGDTGFRVFKLASSNIRAWEPDAANLEDSLLKNAEHVVQGRTETDVLYELLLKLGLDLCVPIERREIDGKAVHAIGGGVLIVCLADGLSEDVVEPLSAGIVAWHKELAPAVDTRVVFKDSGFADDIAKTNMAAILNQNGITDVRSL</sequence>